<evidence type="ECO:0000313" key="2">
    <source>
        <dbReference type="Proteomes" id="UP001159001"/>
    </source>
</evidence>
<reference evidence="1" key="1">
    <citation type="submission" date="2022-10" db="EMBL/GenBank/DDBJ databases">
        <title>Bacterial isolates recovered from the One Health project in Brazil.</title>
        <authorList>
            <person name="Valiatti T.B."/>
            <person name="Santos F."/>
            <person name="Cayo R."/>
            <person name="Gales A.C."/>
        </authorList>
    </citation>
    <scope>NUCLEOTIDE SEQUENCE</scope>
    <source>
        <strain evidence="1">PVR188</strain>
    </source>
</reference>
<name>A0AAW6UM80_PRORE</name>
<comment type="caution">
    <text evidence="1">The sequence shown here is derived from an EMBL/GenBank/DDBJ whole genome shotgun (WGS) entry which is preliminary data.</text>
</comment>
<dbReference type="RefSeq" id="WP_196731907.1">
    <property type="nucleotide sequence ID" value="NZ_JADSTA010000007.1"/>
</dbReference>
<accession>A0AAW6UM80</accession>
<dbReference type="AlphaFoldDB" id="A0AAW6UM80"/>
<protein>
    <submittedName>
        <fullName evidence="1">Uncharacterized protein</fullName>
    </submittedName>
</protein>
<dbReference type="Proteomes" id="UP001159001">
    <property type="component" value="Unassembled WGS sequence"/>
</dbReference>
<sequence>MFDYNSNGNVKMDNNRKKYVIDADFVAQATELKKYPSLETLMIREIYTNIYIEKPLEANKIKPLYYSEIENLLPKLEKK</sequence>
<evidence type="ECO:0000313" key="1">
    <source>
        <dbReference type="EMBL" id="MDI9093776.1"/>
    </source>
</evidence>
<organism evidence="1 2">
    <name type="scientific">Providencia rettgeri</name>
    <dbReference type="NCBI Taxonomy" id="587"/>
    <lineage>
        <taxon>Bacteria</taxon>
        <taxon>Pseudomonadati</taxon>
        <taxon>Pseudomonadota</taxon>
        <taxon>Gammaproteobacteria</taxon>
        <taxon>Enterobacterales</taxon>
        <taxon>Morganellaceae</taxon>
        <taxon>Providencia</taxon>
    </lineage>
</organism>
<dbReference type="EMBL" id="JAOWIN010000010">
    <property type="protein sequence ID" value="MDI9093776.1"/>
    <property type="molecule type" value="Genomic_DNA"/>
</dbReference>
<proteinExistence type="predicted"/>
<gene>
    <name evidence="1" type="ORF">OGX73_14215</name>
</gene>